<evidence type="ECO:0000313" key="1">
    <source>
        <dbReference type="EMBL" id="KAA6451335.1"/>
    </source>
</evidence>
<gene>
    <name evidence="1" type="ORF">DX927_11200</name>
</gene>
<comment type="caution">
    <text evidence="1">The sequence shown here is derived from an EMBL/GenBank/DDBJ whole genome shotgun (WGS) entry which is preliminary data.</text>
</comment>
<evidence type="ECO:0000313" key="2">
    <source>
        <dbReference type="Proteomes" id="UP000324326"/>
    </source>
</evidence>
<organism evidence="1 2">
    <name type="scientific">Bacillus swezeyi</name>
    <dbReference type="NCBI Taxonomy" id="1925020"/>
    <lineage>
        <taxon>Bacteria</taxon>
        <taxon>Bacillati</taxon>
        <taxon>Bacillota</taxon>
        <taxon>Bacilli</taxon>
        <taxon>Bacillales</taxon>
        <taxon>Bacillaceae</taxon>
        <taxon>Bacillus</taxon>
    </lineage>
</organism>
<dbReference type="Proteomes" id="UP000324326">
    <property type="component" value="Unassembled WGS sequence"/>
</dbReference>
<accession>A0A5M8RRX7</accession>
<reference evidence="1 2" key="1">
    <citation type="submission" date="2018-08" db="EMBL/GenBank/DDBJ databases">
        <title>Bacillus phenotypic plasticity.</title>
        <authorList>
            <person name="Hurtado E."/>
        </authorList>
    </citation>
    <scope>NUCLEOTIDE SEQUENCE [LARGE SCALE GENOMIC DNA]</scope>
    <source>
        <strain evidence="1 2">427</strain>
    </source>
</reference>
<sequence>MAKNNKVKSYYLDEESINYISEFDKQNGIGGTSRALRKIINDHKKYSSDFLENLKQAMKEVVSEDLSRIRAGTNLADKNSRMLLEFMNHLFVVNQYKELVTTEKYKSKGITEAELVVKNQIANARMKKLDRENRETKK</sequence>
<protein>
    <submittedName>
        <fullName evidence="1">Uncharacterized protein</fullName>
    </submittedName>
</protein>
<name>A0A5M8RRX7_9BACI</name>
<proteinExistence type="predicted"/>
<dbReference type="AlphaFoldDB" id="A0A5M8RRX7"/>
<dbReference type="EMBL" id="QSND01000002">
    <property type="protein sequence ID" value="KAA6451335.1"/>
    <property type="molecule type" value="Genomic_DNA"/>
</dbReference>
<dbReference type="RefSeq" id="WP_073461180.1">
    <property type="nucleotide sequence ID" value="NZ_QSND01000002.1"/>
</dbReference>